<dbReference type="PROSITE" id="PS00211">
    <property type="entry name" value="ABC_TRANSPORTER_1"/>
    <property type="match status" value="1"/>
</dbReference>
<keyword evidence="12" id="KW-0378">Hydrolase</keyword>
<dbReference type="InterPro" id="IPR050388">
    <property type="entry name" value="ABC_Ni/Peptide_Import"/>
</dbReference>
<dbReference type="InterPro" id="IPR003593">
    <property type="entry name" value="AAA+_ATPase"/>
</dbReference>
<dbReference type="PANTHER" id="PTHR43297">
    <property type="entry name" value="OLIGOPEPTIDE TRANSPORT ATP-BINDING PROTEIN APPD"/>
    <property type="match status" value="1"/>
</dbReference>
<evidence type="ECO:0000256" key="2">
    <source>
        <dbReference type="ARBA" id="ARBA00005417"/>
    </source>
</evidence>
<evidence type="ECO:0000313" key="12">
    <source>
        <dbReference type="EMBL" id="CAA7599527.1"/>
    </source>
</evidence>
<evidence type="ECO:0000313" key="13">
    <source>
        <dbReference type="EMBL" id="CEJ08696.1"/>
    </source>
</evidence>
<dbReference type="KEGG" id="aacx:DEACI_0153"/>
<dbReference type="SMART" id="SM00382">
    <property type="entry name" value="AAA"/>
    <property type="match status" value="1"/>
</dbReference>
<dbReference type="Gene3D" id="3.40.50.300">
    <property type="entry name" value="P-loop containing nucleotide triphosphate hydrolases"/>
    <property type="match status" value="1"/>
</dbReference>
<dbReference type="CDD" id="cd03257">
    <property type="entry name" value="ABC_NikE_OppD_transporters"/>
    <property type="match status" value="1"/>
</dbReference>
<proteinExistence type="inferred from homology"/>
<dbReference type="InterPro" id="IPR017871">
    <property type="entry name" value="ABC_transporter-like_CS"/>
</dbReference>
<dbReference type="EC" id="3.6.1.3" evidence="12"/>
<dbReference type="SUPFAM" id="SSF52540">
    <property type="entry name" value="P-loop containing nucleoside triphosphate hydrolases"/>
    <property type="match status" value="1"/>
</dbReference>
<dbReference type="GO" id="GO:0005524">
    <property type="term" value="F:ATP binding"/>
    <property type="evidence" value="ECO:0007669"/>
    <property type="project" value="UniProtKB-KW"/>
</dbReference>
<evidence type="ECO:0000256" key="10">
    <source>
        <dbReference type="SAM" id="MobiDB-lite"/>
    </source>
</evidence>
<keyword evidence="5" id="KW-0997">Cell inner membrane</keyword>
<reference evidence="12" key="2">
    <citation type="submission" date="2020-01" db="EMBL/GenBank/DDBJ databases">
        <authorList>
            <person name="Hornung B."/>
        </authorList>
    </citation>
    <scope>NUCLEOTIDE SEQUENCE</scope>
    <source>
        <strain evidence="12">PacBioINE</strain>
    </source>
</reference>
<keyword evidence="6" id="KW-0547">Nucleotide-binding</keyword>
<dbReference type="EMBL" id="CDGJ01000090">
    <property type="protein sequence ID" value="CEJ08696.1"/>
    <property type="molecule type" value="Genomic_DNA"/>
</dbReference>
<keyword evidence="14" id="KW-1185">Reference proteome</keyword>
<protein>
    <submittedName>
        <fullName evidence="12">ABC transporter</fullName>
        <ecNumber evidence="12">3.6.1.3</ecNumber>
    </submittedName>
    <submittedName>
        <fullName evidence="13">Oligopeptide transport ATP-binding protein AppD</fullName>
    </submittedName>
</protein>
<dbReference type="FunFam" id="3.40.50.300:FF:000016">
    <property type="entry name" value="Oligopeptide ABC transporter ATP-binding component"/>
    <property type="match status" value="1"/>
</dbReference>
<evidence type="ECO:0000256" key="5">
    <source>
        <dbReference type="ARBA" id="ARBA00022519"/>
    </source>
</evidence>
<comment type="similarity">
    <text evidence="2">Belongs to the ABC transporter superfamily.</text>
</comment>
<dbReference type="InterPro" id="IPR003439">
    <property type="entry name" value="ABC_transporter-like_ATP-bd"/>
</dbReference>
<dbReference type="Pfam" id="PF00005">
    <property type="entry name" value="ABC_tran"/>
    <property type="match status" value="1"/>
</dbReference>
<evidence type="ECO:0000313" key="14">
    <source>
        <dbReference type="Proteomes" id="UP001071230"/>
    </source>
</evidence>
<keyword evidence="4" id="KW-1003">Cell membrane</keyword>
<feature type="domain" description="ABC transporter" evidence="11">
    <location>
        <begin position="6"/>
        <end position="257"/>
    </location>
</feature>
<sequence length="353" mass="38666">MSVSLLEIKDLTVGFPAEQGILKAVDRVSLKMEEGKTFCLVGESGSGKSVTSLSIMRLIDYDGGDILSGEIFFHGEDLVQKSQEEMIKLRGYKLAMIFQEPMSALNPVFTVGDQIAEAVMLHQKKGKKEAWQDAIEMLRLVGIPAPEVRARQYPHELSGGMCQRVVIAMALVCKPEVLIADEPTTALDVTVQAQILDLLRQLKAELNMAILLITHDMGVAAEVADQIAVMYAGVIVEEGTVEQVFSHPCHPYTLGLLKSIPGYESERGKDLYAIPGNIPSLAQLPQGCRFHPRCVPAREKCRLEEPVPHDLGSGHVVKCWLSEGAERAEKRSPDLPADMNQGEVNGGKEVRTL</sequence>
<gene>
    <name evidence="12" type="ORF">DEACI_0153</name>
    <name evidence="13" type="ORF">DEACI_3175</name>
</gene>
<reference evidence="13" key="1">
    <citation type="submission" date="2014-11" db="EMBL/GenBank/DDBJ databases">
        <authorList>
            <person name="Hornung B.V."/>
        </authorList>
    </citation>
    <scope>NUCLEOTIDE SEQUENCE</scope>
    <source>
        <strain evidence="13">INE</strain>
    </source>
</reference>
<dbReference type="EMBL" id="LR746496">
    <property type="protein sequence ID" value="CAA7599527.1"/>
    <property type="molecule type" value="Genomic_DNA"/>
</dbReference>
<dbReference type="InterPro" id="IPR013563">
    <property type="entry name" value="Oligopep_ABC_C"/>
</dbReference>
<dbReference type="PANTHER" id="PTHR43297:SF14">
    <property type="entry name" value="ATPASE AAA-TYPE CORE DOMAIN-CONTAINING PROTEIN"/>
    <property type="match status" value="1"/>
</dbReference>
<keyword evidence="3" id="KW-0813">Transport</keyword>
<organism evidence="12">
    <name type="scientific">Acididesulfobacillus acetoxydans</name>
    <dbReference type="NCBI Taxonomy" id="1561005"/>
    <lineage>
        <taxon>Bacteria</taxon>
        <taxon>Bacillati</taxon>
        <taxon>Bacillota</taxon>
        <taxon>Clostridia</taxon>
        <taxon>Eubacteriales</taxon>
        <taxon>Peptococcaceae</taxon>
        <taxon>Acididesulfobacillus</taxon>
    </lineage>
</organism>
<dbReference type="Proteomes" id="UP001071230">
    <property type="component" value="Unassembled WGS sequence"/>
</dbReference>
<accession>A0A8S0XUK7</accession>
<evidence type="ECO:0000256" key="4">
    <source>
        <dbReference type="ARBA" id="ARBA00022475"/>
    </source>
</evidence>
<comment type="subcellular location">
    <subcellularLocation>
        <location evidence="1">Cell membrane</location>
        <topology evidence="1">Peripheral membrane protein</topology>
    </subcellularLocation>
</comment>
<dbReference type="InterPro" id="IPR027417">
    <property type="entry name" value="P-loop_NTPase"/>
</dbReference>
<keyword evidence="9" id="KW-0472">Membrane</keyword>
<evidence type="ECO:0000256" key="9">
    <source>
        <dbReference type="ARBA" id="ARBA00023136"/>
    </source>
</evidence>
<evidence type="ECO:0000256" key="6">
    <source>
        <dbReference type="ARBA" id="ARBA00022741"/>
    </source>
</evidence>
<evidence type="ECO:0000256" key="7">
    <source>
        <dbReference type="ARBA" id="ARBA00022840"/>
    </source>
</evidence>
<dbReference type="PROSITE" id="PS50893">
    <property type="entry name" value="ABC_TRANSPORTER_2"/>
    <property type="match status" value="1"/>
</dbReference>
<dbReference type="NCBIfam" id="TIGR01727">
    <property type="entry name" value="oligo_HPY"/>
    <property type="match status" value="1"/>
</dbReference>
<name>A0A8S0XUK7_9FIRM</name>
<dbReference type="GO" id="GO:0016887">
    <property type="term" value="F:ATP hydrolysis activity"/>
    <property type="evidence" value="ECO:0007669"/>
    <property type="project" value="InterPro"/>
</dbReference>
<dbReference type="AlphaFoldDB" id="A0A8S0XUK7"/>
<evidence type="ECO:0000256" key="1">
    <source>
        <dbReference type="ARBA" id="ARBA00004202"/>
    </source>
</evidence>
<dbReference type="GO" id="GO:0005886">
    <property type="term" value="C:plasma membrane"/>
    <property type="evidence" value="ECO:0007669"/>
    <property type="project" value="UniProtKB-SubCell"/>
</dbReference>
<keyword evidence="7 13" id="KW-0067">ATP-binding</keyword>
<dbReference type="GO" id="GO:0015833">
    <property type="term" value="P:peptide transport"/>
    <property type="evidence" value="ECO:0007669"/>
    <property type="project" value="InterPro"/>
</dbReference>
<dbReference type="Proteomes" id="UP000836597">
    <property type="component" value="Chromosome"/>
</dbReference>
<keyword evidence="8" id="KW-1278">Translocase</keyword>
<evidence type="ECO:0000256" key="8">
    <source>
        <dbReference type="ARBA" id="ARBA00022967"/>
    </source>
</evidence>
<evidence type="ECO:0000256" key="3">
    <source>
        <dbReference type="ARBA" id="ARBA00022448"/>
    </source>
</evidence>
<evidence type="ECO:0000259" key="11">
    <source>
        <dbReference type="PROSITE" id="PS50893"/>
    </source>
</evidence>
<dbReference type="Pfam" id="PF08352">
    <property type="entry name" value="oligo_HPY"/>
    <property type="match status" value="1"/>
</dbReference>
<feature type="region of interest" description="Disordered" evidence="10">
    <location>
        <begin position="329"/>
        <end position="353"/>
    </location>
</feature>